<dbReference type="PROSITE" id="PS51123">
    <property type="entry name" value="OMPA_2"/>
    <property type="match status" value="1"/>
</dbReference>
<dbReference type="CDD" id="cd07185">
    <property type="entry name" value="OmpA_C-like"/>
    <property type="match status" value="1"/>
</dbReference>
<evidence type="ECO:0000313" key="7">
    <source>
        <dbReference type="EMBL" id="PQJ09147.1"/>
    </source>
</evidence>
<dbReference type="InterPro" id="IPR006665">
    <property type="entry name" value="OmpA-like"/>
</dbReference>
<evidence type="ECO:0000256" key="3">
    <source>
        <dbReference type="ARBA" id="ARBA00023237"/>
    </source>
</evidence>
<gene>
    <name evidence="7" type="ORF">CJD36_020355</name>
</gene>
<evidence type="ECO:0000256" key="5">
    <source>
        <dbReference type="SAM" id="SignalP"/>
    </source>
</evidence>
<evidence type="ECO:0000256" key="1">
    <source>
        <dbReference type="ARBA" id="ARBA00004442"/>
    </source>
</evidence>
<dbReference type="PANTHER" id="PTHR30329">
    <property type="entry name" value="STATOR ELEMENT OF FLAGELLAR MOTOR COMPLEX"/>
    <property type="match status" value="1"/>
</dbReference>
<dbReference type="OrthoDB" id="853367at2"/>
<protein>
    <recommendedName>
        <fullName evidence="6">OmpA-like domain-containing protein</fullName>
    </recommendedName>
</protein>
<proteinExistence type="predicted"/>
<comment type="subcellular location">
    <subcellularLocation>
        <location evidence="1">Cell outer membrane</location>
    </subcellularLocation>
</comment>
<keyword evidence="5" id="KW-0732">Signal</keyword>
<evidence type="ECO:0000313" key="8">
    <source>
        <dbReference type="Proteomes" id="UP000239872"/>
    </source>
</evidence>
<accession>A0A2S7SRB1</accession>
<feature type="chain" id="PRO_5015429113" description="OmpA-like domain-containing protein" evidence="5">
    <location>
        <begin position="20"/>
        <end position="197"/>
    </location>
</feature>
<feature type="signal peptide" evidence="5">
    <location>
        <begin position="1"/>
        <end position="19"/>
    </location>
</feature>
<evidence type="ECO:0000259" key="6">
    <source>
        <dbReference type="PROSITE" id="PS51123"/>
    </source>
</evidence>
<keyword evidence="8" id="KW-1185">Reference proteome</keyword>
<comment type="caution">
    <text evidence="7">The sequence shown here is derived from an EMBL/GenBank/DDBJ whole genome shotgun (WGS) entry which is preliminary data.</text>
</comment>
<feature type="domain" description="OmpA-like" evidence="6">
    <location>
        <begin position="79"/>
        <end position="197"/>
    </location>
</feature>
<dbReference type="PRINTS" id="PR01021">
    <property type="entry name" value="OMPADOMAIN"/>
</dbReference>
<organism evidence="7 8">
    <name type="scientific">Flavipsychrobacter stenotrophus</name>
    <dbReference type="NCBI Taxonomy" id="2077091"/>
    <lineage>
        <taxon>Bacteria</taxon>
        <taxon>Pseudomonadati</taxon>
        <taxon>Bacteroidota</taxon>
        <taxon>Chitinophagia</taxon>
        <taxon>Chitinophagales</taxon>
        <taxon>Chitinophagaceae</taxon>
        <taxon>Flavipsychrobacter</taxon>
    </lineage>
</organism>
<dbReference type="AlphaFoldDB" id="A0A2S7SRB1"/>
<dbReference type="InterPro" id="IPR006664">
    <property type="entry name" value="OMP_bac"/>
</dbReference>
<evidence type="ECO:0000256" key="2">
    <source>
        <dbReference type="ARBA" id="ARBA00023136"/>
    </source>
</evidence>
<dbReference type="GO" id="GO:0009279">
    <property type="term" value="C:cell outer membrane"/>
    <property type="evidence" value="ECO:0007669"/>
    <property type="project" value="UniProtKB-SubCell"/>
</dbReference>
<evidence type="ECO:0000256" key="4">
    <source>
        <dbReference type="PROSITE-ProRule" id="PRU00473"/>
    </source>
</evidence>
<keyword evidence="2 4" id="KW-0472">Membrane</keyword>
<dbReference type="EMBL" id="PPSL01000007">
    <property type="protein sequence ID" value="PQJ09147.1"/>
    <property type="molecule type" value="Genomic_DNA"/>
</dbReference>
<dbReference type="PANTHER" id="PTHR30329:SF21">
    <property type="entry name" value="LIPOPROTEIN YIAD-RELATED"/>
    <property type="match status" value="1"/>
</dbReference>
<dbReference type="Pfam" id="PF00691">
    <property type="entry name" value="OmpA"/>
    <property type="match status" value="1"/>
</dbReference>
<dbReference type="RefSeq" id="WP_105041052.1">
    <property type="nucleotide sequence ID" value="NZ_PPSL01000007.1"/>
</dbReference>
<reference evidence="7 8" key="1">
    <citation type="submission" date="2018-01" db="EMBL/GenBank/DDBJ databases">
        <title>A novel member of the phylum Bacteroidetes isolated from glacier ice.</title>
        <authorList>
            <person name="Liu Q."/>
            <person name="Xin Y.-H."/>
        </authorList>
    </citation>
    <scope>NUCLEOTIDE SEQUENCE [LARGE SCALE GENOMIC DNA]</scope>
    <source>
        <strain evidence="7 8">RB1R16</strain>
    </source>
</reference>
<keyword evidence="3" id="KW-0998">Cell outer membrane</keyword>
<dbReference type="Proteomes" id="UP000239872">
    <property type="component" value="Unassembled WGS sequence"/>
</dbReference>
<sequence length="197" mass="21541">MKKIIIPICCLSAMLIASCGQTDTKGTSGTNTDTAVMMKDNEVSTETKVVTHWDSVDFTSPIVKYKEVTSKEIDVRGNERYTIYGMSDEVLFSSGKADIREEAKPYLNQVCVSVKSHYNTPDVRVYGYADATGDAAANKELSAQRAMAVKDYIVRTANIAADNIEIVAKGESEPAATNATAEGRQQNRRVRVVAMNK</sequence>
<dbReference type="InterPro" id="IPR050330">
    <property type="entry name" value="Bact_OuterMem_StrucFunc"/>
</dbReference>
<dbReference type="SUPFAM" id="SSF103088">
    <property type="entry name" value="OmpA-like"/>
    <property type="match status" value="1"/>
</dbReference>
<dbReference type="InterPro" id="IPR036737">
    <property type="entry name" value="OmpA-like_sf"/>
</dbReference>
<dbReference type="PROSITE" id="PS51257">
    <property type="entry name" value="PROKAR_LIPOPROTEIN"/>
    <property type="match status" value="1"/>
</dbReference>
<dbReference type="Gene3D" id="3.30.1330.60">
    <property type="entry name" value="OmpA-like domain"/>
    <property type="match status" value="1"/>
</dbReference>
<name>A0A2S7SRB1_9BACT</name>